<organism evidence="2 3">
    <name type="scientific">Sphingomonas oleivorans</name>
    <dbReference type="NCBI Taxonomy" id="1735121"/>
    <lineage>
        <taxon>Bacteria</taxon>
        <taxon>Pseudomonadati</taxon>
        <taxon>Pseudomonadota</taxon>
        <taxon>Alphaproteobacteria</taxon>
        <taxon>Sphingomonadales</taxon>
        <taxon>Sphingomonadaceae</taxon>
        <taxon>Sphingomonas</taxon>
    </lineage>
</organism>
<reference evidence="2 3" key="1">
    <citation type="submission" date="2017-09" db="EMBL/GenBank/DDBJ databases">
        <title>Sphingomonas panjinensis sp.nov., isolated from oil-contaminated soil.</title>
        <authorList>
            <person name="Wang L."/>
            <person name="Chen L."/>
        </authorList>
    </citation>
    <scope>NUCLEOTIDE SEQUENCE [LARGE SCALE GENOMIC DNA]</scope>
    <source>
        <strain evidence="2 3">FW-11</strain>
    </source>
</reference>
<dbReference type="EMBL" id="NWBU01000007">
    <property type="protein sequence ID" value="PTQ11577.1"/>
    <property type="molecule type" value="Genomic_DNA"/>
</dbReference>
<dbReference type="Proteomes" id="UP000244162">
    <property type="component" value="Unassembled WGS sequence"/>
</dbReference>
<protein>
    <recommendedName>
        <fullName evidence="4">Phasin domain-containing protein</fullName>
    </recommendedName>
</protein>
<dbReference type="AlphaFoldDB" id="A0A2T5FYF9"/>
<evidence type="ECO:0000313" key="2">
    <source>
        <dbReference type="EMBL" id="PTQ11577.1"/>
    </source>
</evidence>
<evidence type="ECO:0000256" key="1">
    <source>
        <dbReference type="SAM" id="MobiDB-lite"/>
    </source>
</evidence>
<evidence type="ECO:0008006" key="4">
    <source>
        <dbReference type="Google" id="ProtNLM"/>
    </source>
</evidence>
<accession>A0A2T5FYF9</accession>
<comment type="caution">
    <text evidence="2">The sequence shown here is derived from an EMBL/GenBank/DDBJ whole genome shotgun (WGS) entry which is preliminary data.</text>
</comment>
<evidence type="ECO:0000313" key="3">
    <source>
        <dbReference type="Proteomes" id="UP000244162"/>
    </source>
</evidence>
<gene>
    <name evidence="2" type="ORF">CLG96_09105</name>
</gene>
<name>A0A2T5FYF9_9SPHN</name>
<proteinExistence type="predicted"/>
<feature type="region of interest" description="Disordered" evidence="1">
    <location>
        <begin position="1"/>
        <end position="74"/>
    </location>
</feature>
<sequence length="219" mass="23679">MRESVASAMQEAKMTEIMDSGSKSQEEAGQTVIMPFPTANFSAEASQGRRPDPESFVTQRGNAPPRESVDPPRDVPLMIAQLAENGMTPPRPRRPSATNIEGAGEWVPESLHRSMPGADEMVAITMVAAETVACGSREISDAVRRYSEATSALVNVLATARTPEERLEAQELWARETTEAMLGCVMGLSRAGMQACRAITERFACMPDATNMDTMAPVM</sequence>
<keyword evidence="3" id="KW-1185">Reference proteome</keyword>